<feature type="region of interest" description="Disordered" evidence="1">
    <location>
        <begin position="1"/>
        <end position="34"/>
    </location>
</feature>
<sequence>MDGNSHPAPTPGPPPRRQGPSASPPPCPDFLPACEPGPPVILPAGRWDPELAHARTHTRTYEGFELPNQRTLLLFQATCTGIPSSSLSLD</sequence>
<keyword evidence="3" id="KW-1185">Reference proteome</keyword>
<evidence type="ECO:0000313" key="2">
    <source>
        <dbReference type="EMBL" id="VDL95428.1"/>
    </source>
</evidence>
<dbReference type="Proteomes" id="UP000275846">
    <property type="component" value="Unassembled WGS sequence"/>
</dbReference>
<dbReference type="AlphaFoldDB" id="A0A183SXU5"/>
<dbReference type="EMBL" id="UYSU01035003">
    <property type="protein sequence ID" value="VDL95428.1"/>
    <property type="molecule type" value="Genomic_DNA"/>
</dbReference>
<evidence type="ECO:0000313" key="4">
    <source>
        <dbReference type="WBParaSite" id="SSLN_0000939001-mRNA-1"/>
    </source>
</evidence>
<organism evidence="4">
    <name type="scientific">Schistocephalus solidus</name>
    <name type="common">Tapeworm</name>
    <dbReference type="NCBI Taxonomy" id="70667"/>
    <lineage>
        <taxon>Eukaryota</taxon>
        <taxon>Metazoa</taxon>
        <taxon>Spiralia</taxon>
        <taxon>Lophotrochozoa</taxon>
        <taxon>Platyhelminthes</taxon>
        <taxon>Cestoda</taxon>
        <taxon>Eucestoda</taxon>
        <taxon>Diphyllobothriidea</taxon>
        <taxon>Diphyllobothriidae</taxon>
        <taxon>Schistocephalus</taxon>
    </lineage>
</organism>
<reference evidence="4" key="1">
    <citation type="submission" date="2016-06" db="UniProtKB">
        <authorList>
            <consortium name="WormBaseParasite"/>
        </authorList>
    </citation>
    <scope>IDENTIFICATION</scope>
</reference>
<reference evidence="2 3" key="2">
    <citation type="submission" date="2018-11" db="EMBL/GenBank/DDBJ databases">
        <authorList>
            <consortium name="Pathogen Informatics"/>
        </authorList>
    </citation>
    <scope>NUCLEOTIDE SEQUENCE [LARGE SCALE GENOMIC DNA]</scope>
    <source>
        <strain evidence="2 3">NST_G2</strain>
    </source>
</reference>
<evidence type="ECO:0000313" key="3">
    <source>
        <dbReference type="Proteomes" id="UP000275846"/>
    </source>
</evidence>
<gene>
    <name evidence="2" type="ORF">SSLN_LOCUS9043</name>
</gene>
<name>A0A183SXU5_SCHSO</name>
<proteinExistence type="predicted"/>
<dbReference type="WBParaSite" id="SSLN_0000939001-mRNA-1">
    <property type="protein sequence ID" value="SSLN_0000939001-mRNA-1"/>
    <property type="gene ID" value="SSLN_0000939001"/>
</dbReference>
<protein>
    <submittedName>
        <fullName evidence="4">TMEM105</fullName>
    </submittedName>
</protein>
<feature type="compositionally biased region" description="Pro residues" evidence="1">
    <location>
        <begin position="8"/>
        <end position="34"/>
    </location>
</feature>
<accession>A0A183SXU5</accession>
<evidence type="ECO:0000256" key="1">
    <source>
        <dbReference type="SAM" id="MobiDB-lite"/>
    </source>
</evidence>